<dbReference type="EMBL" id="UYSU01032558">
    <property type="protein sequence ID" value="VDL89893.1"/>
    <property type="molecule type" value="Genomic_DNA"/>
</dbReference>
<name>A0A183SH10_SCHSO</name>
<feature type="compositionally biased region" description="Basic residues" evidence="1">
    <location>
        <begin position="524"/>
        <end position="536"/>
    </location>
</feature>
<proteinExistence type="predicted"/>
<dbReference type="OrthoDB" id="6262306at2759"/>
<dbReference type="WBParaSite" id="SSLN_0000361101-mRNA-1">
    <property type="protein sequence ID" value="SSLN_0000361101-mRNA-1"/>
    <property type="gene ID" value="SSLN_0000361101"/>
</dbReference>
<feature type="compositionally biased region" description="Low complexity" evidence="1">
    <location>
        <begin position="404"/>
        <end position="428"/>
    </location>
</feature>
<gene>
    <name evidence="2" type="ORF">SSLN_LOCUS3508</name>
</gene>
<feature type="compositionally biased region" description="Polar residues" evidence="1">
    <location>
        <begin position="434"/>
        <end position="445"/>
    </location>
</feature>
<feature type="compositionally biased region" description="Basic and acidic residues" evidence="1">
    <location>
        <begin position="482"/>
        <end position="503"/>
    </location>
</feature>
<feature type="compositionally biased region" description="Basic and acidic residues" evidence="1">
    <location>
        <begin position="510"/>
        <end position="523"/>
    </location>
</feature>
<reference evidence="2 3" key="2">
    <citation type="submission" date="2018-11" db="EMBL/GenBank/DDBJ databases">
        <authorList>
            <consortium name="Pathogen Informatics"/>
        </authorList>
    </citation>
    <scope>NUCLEOTIDE SEQUENCE [LARGE SCALE GENOMIC DNA]</scope>
    <source>
        <strain evidence="2 3">NST_G2</strain>
    </source>
</reference>
<organism evidence="4">
    <name type="scientific">Schistocephalus solidus</name>
    <name type="common">Tapeworm</name>
    <dbReference type="NCBI Taxonomy" id="70667"/>
    <lineage>
        <taxon>Eukaryota</taxon>
        <taxon>Metazoa</taxon>
        <taxon>Spiralia</taxon>
        <taxon>Lophotrochozoa</taxon>
        <taxon>Platyhelminthes</taxon>
        <taxon>Cestoda</taxon>
        <taxon>Eucestoda</taxon>
        <taxon>Diphyllobothriidea</taxon>
        <taxon>Diphyllobothriidae</taxon>
        <taxon>Schistocephalus</taxon>
    </lineage>
</organism>
<sequence>MSIKAEAADAKPRLSRRESINIEVGAPRPSFTGRRSFSLRRVGNSFDFAVPINLEEENKGVKPPVIPSVVSLVCEEIQDRIQTRRLSILPAPLNALFYSVDVLEADFMRSAEVDIMLKFFKSDFRVSGGKDSNIKRRQVCQGYQTDIILRTLFRYFDICDGGVRLKVDFPLAGFAVLGPPYTKNGDNLDINRYVRAWDAVLSVTSESDPIRRDIFCYLMQFITSLYDSANDSYRSDAAVCAMTRFAMATKFAPYMLKLQCTTCHSEIEGENEGCADCALVITNLKAPYVVQVVDNMIQYVPLQFWKSMLHSPRNSSLTRPNLKSIRAEILAALKTKPNLKQGKGPRLSFSVAGTPDGASDSAVAPPGDGTSGAVLETEISDRQSSGLEGPTTGDNGNPSDLLVTPSTLVTQTEVTTTTPEPTTTETSLAIINEVTRSGTSRTGEQASSGGKKKRGAKPAASKVKAIKAETKGPKGKGKKGDKKGNGGKKDTKKATAAKGEGKSKSKRVKEKQAKAKNHPDKKAKGGGKKAAKKAKH</sequence>
<evidence type="ECO:0000313" key="4">
    <source>
        <dbReference type="WBParaSite" id="SSLN_0000361101-mRNA-1"/>
    </source>
</evidence>
<evidence type="ECO:0000256" key="1">
    <source>
        <dbReference type="SAM" id="MobiDB-lite"/>
    </source>
</evidence>
<evidence type="ECO:0000313" key="3">
    <source>
        <dbReference type="Proteomes" id="UP000275846"/>
    </source>
</evidence>
<reference evidence="4" key="1">
    <citation type="submission" date="2016-06" db="UniProtKB">
        <authorList>
            <consortium name="WormBaseParasite"/>
        </authorList>
    </citation>
    <scope>IDENTIFICATION</scope>
</reference>
<keyword evidence="3" id="KW-1185">Reference proteome</keyword>
<feature type="region of interest" description="Disordered" evidence="1">
    <location>
        <begin position="339"/>
        <end position="536"/>
    </location>
</feature>
<accession>A0A183SH10</accession>
<dbReference type="Proteomes" id="UP000275846">
    <property type="component" value="Unassembled WGS sequence"/>
</dbReference>
<evidence type="ECO:0000313" key="2">
    <source>
        <dbReference type="EMBL" id="VDL89893.1"/>
    </source>
</evidence>
<protein>
    <submittedName>
        <fullName evidence="4">ULP_PROTEASE domain-containing protein</fullName>
    </submittedName>
</protein>
<feature type="compositionally biased region" description="Polar residues" evidence="1">
    <location>
        <begin position="382"/>
        <end position="398"/>
    </location>
</feature>
<dbReference type="AlphaFoldDB" id="A0A183SH10"/>